<reference evidence="3 4" key="1">
    <citation type="submission" date="2016-10" db="EMBL/GenBank/DDBJ databases">
        <authorList>
            <person name="de Groot N.N."/>
        </authorList>
    </citation>
    <scope>NUCLEOTIDE SEQUENCE [LARGE SCALE GENOMIC DNA]</scope>
    <source>
        <strain evidence="3 4">KHGC13</strain>
    </source>
</reference>
<dbReference type="InterPro" id="IPR036938">
    <property type="entry name" value="PAP2/HPO_sf"/>
</dbReference>
<dbReference type="SMART" id="SM00014">
    <property type="entry name" value="acidPPc"/>
    <property type="match status" value="1"/>
</dbReference>
<feature type="transmembrane region" description="Helical" evidence="1">
    <location>
        <begin position="94"/>
        <end position="112"/>
    </location>
</feature>
<dbReference type="SUPFAM" id="SSF48317">
    <property type="entry name" value="Acid phosphatase/Vanadium-dependent haloperoxidase"/>
    <property type="match status" value="1"/>
</dbReference>
<name>A0A1I7I5W1_9FIRM</name>
<dbReference type="Pfam" id="PF01569">
    <property type="entry name" value="PAP2"/>
    <property type="match status" value="1"/>
</dbReference>
<evidence type="ECO:0000256" key="1">
    <source>
        <dbReference type="SAM" id="Phobius"/>
    </source>
</evidence>
<dbReference type="Gene3D" id="1.20.144.10">
    <property type="entry name" value="Phosphatidic acid phosphatase type 2/haloperoxidase"/>
    <property type="match status" value="1"/>
</dbReference>
<feature type="transmembrane region" description="Helical" evidence="1">
    <location>
        <begin position="193"/>
        <end position="214"/>
    </location>
</feature>
<proteinExistence type="predicted"/>
<evidence type="ECO:0000313" key="3">
    <source>
        <dbReference type="EMBL" id="SFU68314.1"/>
    </source>
</evidence>
<feature type="transmembrane region" description="Helical" evidence="1">
    <location>
        <begin position="140"/>
        <end position="158"/>
    </location>
</feature>
<dbReference type="CDD" id="cd03392">
    <property type="entry name" value="PAP2_like_2"/>
    <property type="match status" value="1"/>
</dbReference>
<dbReference type="STRING" id="155865.SAMN05216515_13514"/>
<evidence type="ECO:0000259" key="2">
    <source>
        <dbReference type="SMART" id="SM00014"/>
    </source>
</evidence>
<dbReference type="AlphaFoldDB" id="A0A1I7I5W1"/>
<keyword evidence="1" id="KW-0812">Transmembrane</keyword>
<accession>A0A1I7I5W1</accession>
<dbReference type="PANTHER" id="PTHR14969">
    <property type="entry name" value="SPHINGOSINE-1-PHOSPHATE PHOSPHOHYDROLASE"/>
    <property type="match status" value="1"/>
</dbReference>
<feature type="domain" description="Phosphatidic acid phosphatase type 2/haloperoxidase" evidence="2">
    <location>
        <begin position="93"/>
        <end position="208"/>
    </location>
</feature>
<sequence length="220" mass="24851">MDDRTITVQENRVRLRKWKIFFTGMLLVCFAALAFLVETGRTAGFDHRVDFFVYSLRNPAANGFYARYTLVASPAGIIGLILLLILIPKTRKNVGLPLGFTCLTVFLWYRLLKLAFARPRPDVAFRLVTEHGYSFPSGHSMNGLVCYGMLLWLILRLVQGKKLRFALSVIFTAGILLIGFSRVYLGVHYVTDVMGGFLMGLAMILIATELIPVIERKVRK</sequence>
<feature type="transmembrane region" description="Helical" evidence="1">
    <location>
        <begin position="20"/>
        <end position="37"/>
    </location>
</feature>
<dbReference type="Proteomes" id="UP000198817">
    <property type="component" value="Unassembled WGS sequence"/>
</dbReference>
<keyword evidence="4" id="KW-1185">Reference proteome</keyword>
<keyword evidence="1" id="KW-1133">Transmembrane helix</keyword>
<feature type="transmembrane region" description="Helical" evidence="1">
    <location>
        <begin position="165"/>
        <end position="187"/>
    </location>
</feature>
<keyword evidence="1" id="KW-0472">Membrane</keyword>
<protein>
    <submittedName>
        <fullName evidence="3">Undecaprenyl-diphosphatase</fullName>
    </submittedName>
</protein>
<dbReference type="PANTHER" id="PTHR14969:SF13">
    <property type="entry name" value="AT30094P"/>
    <property type="match status" value="1"/>
</dbReference>
<dbReference type="EMBL" id="FPBT01000032">
    <property type="protein sequence ID" value="SFU68314.1"/>
    <property type="molecule type" value="Genomic_DNA"/>
</dbReference>
<evidence type="ECO:0000313" key="4">
    <source>
        <dbReference type="Proteomes" id="UP000198817"/>
    </source>
</evidence>
<feature type="transmembrane region" description="Helical" evidence="1">
    <location>
        <begin position="65"/>
        <end position="87"/>
    </location>
</feature>
<gene>
    <name evidence="3" type="ORF">SAMN05216508_13215</name>
</gene>
<dbReference type="InterPro" id="IPR000326">
    <property type="entry name" value="PAP2/HPO"/>
</dbReference>
<organism evidence="3 4">
    <name type="scientific">Eubacterium pyruvativorans</name>
    <dbReference type="NCBI Taxonomy" id="155865"/>
    <lineage>
        <taxon>Bacteria</taxon>
        <taxon>Bacillati</taxon>
        <taxon>Bacillota</taxon>
        <taxon>Clostridia</taxon>
        <taxon>Eubacteriales</taxon>
        <taxon>Eubacteriaceae</taxon>
        <taxon>Eubacterium</taxon>
    </lineage>
</organism>